<name>A0A1Q9CY18_SYMMI</name>
<proteinExistence type="predicted"/>
<evidence type="ECO:0000313" key="3">
    <source>
        <dbReference type="EMBL" id="OLP87816.1"/>
    </source>
</evidence>
<keyword evidence="3" id="KW-0966">Cell projection</keyword>
<feature type="region of interest" description="Disordered" evidence="2">
    <location>
        <begin position="1560"/>
        <end position="1595"/>
    </location>
</feature>
<dbReference type="OrthoDB" id="10650164at2759"/>
<feature type="region of interest" description="Disordered" evidence="2">
    <location>
        <begin position="995"/>
        <end position="1053"/>
    </location>
</feature>
<keyword evidence="1" id="KW-0175">Coiled coil</keyword>
<feature type="compositionally biased region" description="Basic and acidic residues" evidence="2">
    <location>
        <begin position="1297"/>
        <end position="1307"/>
    </location>
</feature>
<feature type="region of interest" description="Disordered" evidence="2">
    <location>
        <begin position="1"/>
        <end position="46"/>
    </location>
</feature>
<feature type="coiled-coil region" evidence="1">
    <location>
        <begin position="1636"/>
        <end position="1694"/>
    </location>
</feature>
<feature type="compositionally biased region" description="Low complexity" evidence="2">
    <location>
        <begin position="1505"/>
        <end position="1516"/>
    </location>
</feature>
<dbReference type="Gene3D" id="3.90.1200.10">
    <property type="match status" value="1"/>
</dbReference>
<dbReference type="PANTHER" id="PTHR34491">
    <property type="entry name" value="A-TYPE INCLUSION PROTEIN, PUTATIVE-RELATED"/>
    <property type="match status" value="1"/>
</dbReference>
<feature type="compositionally biased region" description="Basic and acidic residues" evidence="2">
    <location>
        <begin position="19"/>
        <end position="38"/>
    </location>
</feature>
<feature type="compositionally biased region" description="Basic and acidic residues" evidence="2">
    <location>
        <begin position="1262"/>
        <end position="1290"/>
    </location>
</feature>
<dbReference type="EMBL" id="LSRX01000841">
    <property type="protein sequence ID" value="OLP87816.1"/>
    <property type="molecule type" value="Genomic_DNA"/>
</dbReference>
<dbReference type="SUPFAM" id="SSF56112">
    <property type="entry name" value="Protein kinase-like (PK-like)"/>
    <property type="match status" value="1"/>
</dbReference>
<feature type="region of interest" description="Disordered" evidence="2">
    <location>
        <begin position="1177"/>
        <end position="1307"/>
    </location>
</feature>
<keyword evidence="3" id="KW-0969">Cilium</keyword>
<accession>A0A1Q9CY18</accession>
<feature type="compositionally biased region" description="Basic and acidic residues" evidence="2">
    <location>
        <begin position="1459"/>
        <end position="1504"/>
    </location>
</feature>
<feature type="region of interest" description="Disordered" evidence="2">
    <location>
        <begin position="206"/>
        <end position="242"/>
    </location>
</feature>
<keyword evidence="3" id="KW-0282">Flagellum</keyword>
<dbReference type="PANTHER" id="PTHR34491:SF74">
    <property type="entry name" value="DUF4456 DOMAIN-CONTAINING PROTEIN"/>
    <property type="match status" value="1"/>
</dbReference>
<organism evidence="3 4">
    <name type="scientific">Symbiodinium microadriaticum</name>
    <name type="common">Dinoflagellate</name>
    <name type="synonym">Zooxanthella microadriatica</name>
    <dbReference type="NCBI Taxonomy" id="2951"/>
    <lineage>
        <taxon>Eukaryota</taxon>
        <taxon>Sar</taxon>
        <taxon>Alveolata</taxon>
        <taxon>Dinophyceae</taxon>
        <taxon>Suessiales</taxon>
        <taxon>Symbiodiniaceae</taxon>
        <taxon>Symbiodinium</taxon>
    </lineage>
</organism>
<comment type="caution">
    <text evidence="3">The sequence shown here is derived from an EMBL/GenBank/DDBJ whole genome shotgun (WGS) entry which is preliminary data.</text>
</comment>
<evidence type="ECO:0000256" key="1">
    <source>
        <dbReference type="SAM" id="Coils"/>
    </source>
</evidence>
<feature type="region of interest" description="Disordered" evidence="2">
    <location>
        <begin position="1459"/>
        <end position="1516"/>
    </location>
</feature>
<keyword evidence="4" id="KW-1185">Reference proteome</keyword>
<feature type="compositionally biased region" description="Basic and acidic residues" evidence="2">
    <location>
        <begin position="995"/>
        <end position="1020"/>
    </location>
</feature>
<evidence type="ECO:0000256" key="2">
    <source>
        <dbReference type="SAM" id="MobiDB-lite"/>
    </source>
</evidence>
<reference evidence="3 4" key="1">
    <citation type="submission" date="2016-02" db="EMBL/GenBank/DDBJ databases">
        <title>Genome analysis of coral dinoflagellate symbionts highlights evolutionary adaptations to a symbiotic lifestyle.</title>
        <authorList>
            <person name="Aranda M."/>
            <person name="Li Y."/>
            <person name="Liew Y.J."/>
            <person name="Baumgarten S."/>
            <person name="Simakov O."/>
            <person name="Wilson M."/>
            <person name="Piel J."/>
            <person name="Ashoor H."/>
            <person name="Bougouffa S."/>
            <person name="Bajic V.B."/>
            <person name="Ryu T."/>
            <person name="Ravasi T."/>
            <person name="Bayer T."/>
            <person name="Micklem G."/>
            <person name="Kim H."/>
            <person name="Bhak J."/>
            <person name="Lajeunesse T.C."/>
            <person name="Voolstra C.R."/>
        </authorList>
    </citation>
    <scope>NUCLEOTIDE SEQUENCE [LARGE SCALE GENOMIC DNA]</scope>
    <source>
        <strain evidence="3 4">CCMP2467</strain>
    </source>
</reference>
<feature type="compositionally biased region" description="Acidic residues" evidence="2">
    <location>
        <begin position="1"/>
        <end position="18"/>
    </location>
</feature>
<sequence>MDPPSDDDDPDDHDDEGDDPSREHDSVNPDTGADEKKVPHQAPVPAPRGVHLQLLTEGMPAIFTIEGARRSDHRQAIADQLRFSEQNMTLQASKPRINDVVFKGHHVHSVLIATEAICRLPVPPARVSPKTWLLIYDLRDLLLPCTWSILYCDTISVQEVIRAHQDGRPNGYIVSITGAPIENRPSGPVFRIVSGQVLHVAFVPDEPVTSEDPGHGQDHMDTDDDLEEVRSSSSSTTSADQGWIPLITNDGWVNLDPLLEHVAESLPPGWSAVLDDANDEEKWVYIQEGDILTVSTRGPEQRRLDEAEMLHTFPGMLICFLHEEQVFVLVFTPDTGAPAGVPDSEPLDIPAEFASPANHQDIDLNLPAGVPPASASDLIPEGQDEARAHVQIHFLILMPEYIQEVSSPMKMNRPIQGKAGQYRGADLATRMAHMVVAAHRNPEEPNILADACRRDMLGLRPNTTKKSADNQEGARLWATFLTVNVQSLQAEEDKNTTDQKDDNFPGRAGLLRAQLDQLGVSVAALQETRAPRSETIQSKTHVRFCSARDEQGSFGTEIWFSKLQPFIWHDVAPVRFCASDFLVVHWDPRIVAVQISGGKIYAFYSHASGPQGEGVFATGYLASQKSAKFGVPCRHVLCRLLAGLLRDVKQLLHETAVRAVSNPVRDTVQRLRDLTGGGYLQHNGGLRQAMLFQSLVSTVLFHGAGTWTDVEVPEIWALAHWEGSWLALVRASVHWLWEQVDHELERPSAEVLDCLSLLEFDDLDLHKEPDETWERIRPVDFHPLSPAMEVYMPVFFSPPRLGDDARLHGCSYENSGLKFRSELFLSAVAALPEVPDTQPSAKQAGELWNKFLSSVPGMRDSDSLAVVQDFGTRLAALSEKAQQGSKKCIVHGDFRSENIFLDSKGDTLFIDFKHASIGCPSSDAGLFCERNLLDATDLTQGKLLELLDTYWDLLQNFDGIELHRGVQMDEVPRQLLVAQFLESVLKELHDGKKLPDLEKAGLDPRRPSDDRPATPLERPKALLQEAPRPESAEGILELPGSPPPDIEAGEDEREMGPPAQCVIEVGEEKSEARTRGGGGGSWRWVQFGAGFAPQWFEEDAQILEEEVSAAPRQESMPSDDQLARETVLSVLERAADRAQKAEDVARQRQAKAQLLRRQQSELLARDKALALAEAVQQEEVERLRKEERAKEEALAEEAARQAEVERLSKEEAERAGELARNSPPDTGEGDVGGEIAAPAECIFEVGEEKGGGGGGGGGAAGGREKSLAEEAARQAEPERLRKEEEERAAKETALAEEAARQAEAERLLKEEEARVAKETALAEEVARQAEAERLLKEEEARVAKETALAEEVARQAEAERLLKEEEARVAKETALAEEVARQAEAERLLKEEEARVAKETALAEEVARQAEAERLLKEEEARVAKETALAEEVARQAEAERLLKEEEARVAKALAEEAAKKAEAERLRKEEEETVAKEKALAEEATRQAEAERQRQEEEARVAEEQALAEEAARQAQAERMAAERAVAKEAAQAATQHVLQLASANARAHLQAEAARAAEVARREEEQRRAAERDLAREAAEAESARQREAEQLAREEALAAEAARIADAERLAAELAVAVEASRMACKRILEVSMSNASAHLRAEAAAAAELERQVEEEKRVAKERALVEEAARQAEAERLRQEEAARLAEEKALAERDLTSRIGLAKQEELKGMTGTTMDATLPGVLELDTPEVREVDLSGAEAPSDMLRKAVEASNPAGSAGELASAIKSALAAEVEAEEAWREIETWQTSMLKVRAARARG</sequence>
<dbReference type="Proteomes" id="UP000186817">
    <property type="component" value="Unassembled WGS sequence"/>
</dbReference>
<dbReference type="InterPro" id="IPR011009">
    <property type="entry name" value="Kinase-like_dom_sf"/>
</dbReference>
<feature type="compositionally biased region" description="Basic and acidic residues" evidence="2">
    <location>
        <begin position="1179"/>
        <end position="1217"/>
    </location>
</feature>
<feature type="compositionally biased region" description="Gly residues" evidence="2">
    <location>
        <begin position="1251"/>
        <end position="1261"/>
    </location>
</feature>
<evidence type="ECO:0000313" key="4">
    <source>
        <dbReference type="Proteomes" id="UP000186817"/>
    </source>
</evidence>
<protein>
    <submittedName>
        <fullName evidence="3">Flagellar attachment zone protein 1</fullName>
    </submittedName>
</protein>
<gene>
    <name evidence="3" type="primary">FAZ1</name>
    <name evidence="3" type="ORF">AK812_SmicGene30917</name>
</gene>